<dbReference type="Pfam" id="PF00694">
    <property type="entry name" value="Aconitase_C"/>
    <property type="match status" value="1"/>
</dbReference>
<dbReference type="NCBIfam" id="TIGR01342">
    <property type="entry name" value="acon_putative"/>
    <property type="match status" value="1"/>
</dbReference>
<comment type="caution">
    <text evidence="6">The sequence shown here is derived from an EMBL/GenBank/DDBJ whole genome shotgun (WGS) entry which is preliminary data.</text>
</comment>
<dbReference type="SUPFAM" id="SSF53732">
    <property type="entry name" value="Aconitase iron-sulfur domain"/>
    <property type="match status" value="1"/>
</dbReference>
<reference evidence="6 7" key="1">
    <citation type="submission" date="2021-01" db="EMBL/GenBank/DDBJ databases">
        <title>Genome sequencing of Joostella atrarenae M1-2 (= KCTC 23194).</title>
        <authorList>
            <person name="Zakaria M.R."/>
            <person name="Lam M.Q."/>
            <person name="Chong C.S."/>
        </authorList>
    </citation>
    <scope>NUCLEOTIDE SEQUENCE [LARGE SCALE GENOMIC DNA]</scope>
    <source>
        <strain evidence="6 7">M1-2</strain>
    </source>
</reference>
<accession>A0ABS9J1U6</accession>
<dbReference type="PANTHER" id="PTHR43160">
    <property type="entry name" value="ACONITATE HYDRATASE B"/>
    <property type="match status" value="1"/>
</dbReference>
<dbReference type="InterPro" id="IPR015928">
    <property type="entry name" value="Aconitase/3IPM_dehydase_swvl"/>
</dbReference>
<dbReference type="RefSeq" id="WP_236958355.1">
    <property type="nucleotide sequence ID" value="NZ_JAETXX010000002.1"/>
</dbReference>
<evidence type="ECO:0000256" key="1">
    <source>
        <dbReference type="ARBA" id="ARBA00022723"/>
    </source>
</evidence>
<name>A0ABS9J1U6_9FLAO</name>
<dbReference type="Gene3D" id="3.20.19.10">
    <property type="entry name" value="Aconitase, domain 4"/>
    <property type="match status" value="1"/>
</dbReference>
<proteinExistence type="predicted"/>
<dbReference type="InterPro" id="IPR006250">
    <property type="entry name" value="Aconitase_put"/>
</dbReference>
<evidence type="ECO:0000259" key="5">
    <source>
        <dbReference type="Pfam" id="PF00694"/>
    </source>
</evidence>
<feature type="domain" description="Aconitase/3-isopropylmalate dehydratase large subunit alpha/beta/alpha" evidence="4">
    <location>
        <begin position="10"/>
        <end position="286"/>
    </location>
</feature>
<feature type="domain" description="Aconitase A/isopropylmalate dehydratase small subunit swivel" evidence="5">
    <location>
        <begin position="515"/>
        <end position="585"/>
    </location>
</feature>
<dbReference type="EMBL" id="JAETXX010000002">
    <property type="protein sequence ID" value="MCF8714396.1"/>
    <property type="molecule type" value="Genomic_DNA"/>
</dbReference>
<keyword evidence="2" id="KW-0408">Iron</keyword>
<dbReference type="Proteomes" id="UP000829517">
    <property type="component" value="Unassembled WGS sequence"/>
</dbReference>
<dbReference type="InterPro" id="IPR015931">
    <property type="entry name" value="Acnase/IPM_dHydase_lsu_aba_1/3"/>
</dbReference>
<keyword evidence="1" id="KW-0479">Metal-binding</keyword>
<dbReference type="SUPFAM" id="SSF52016">
    <property type="entry name" value="LeuD/IlvD-like"/>
    <property type="match status" value="1"/>
</dbReference>
<dbReference type="PRINTS" id="PR00415">
    <property type="entry name" value="ACONITASE"/>
</dbReference>
<evidence type="ECO:0000256" key="3">
    <source>
        <dbReference type="ARBA" id="ARBA00023014"/>
    </source>
</evidence>
<dbReference type="Gene3D" id="3.30.499.10">
    <property type="entry name" value="Aconitase, domain 3"/>
    <property type="match status" value="2"/>
</dbReference>
<evidence type="ECO:0000313" key="7">
    <source>
        <dbReference type="Proteomes" id="UP000829517"/>
    </source>
</evidence>
<evidence type="ECO:0000259" key="4">
    <source>
        <dbReference type="Pfam" id="PF00330"/>
    </source>
</evidence>
<organism evidence="6 7">
    <name type="scientific">Joostella atrarenae</name>
    <dbReference type="NCBI Taxonomy" id="679257"/>
    <lineage>
        <taxon>Bacteria</taxon>
        <taxon>Pseudomonadati</taxon>
        <taxon>Bacteroidota</taxon>
        <taxon>Flavobacteriia</taxon>
        <taxon>Flavobacteriales</taxon>
        <taxon>Flavobacteriaceae</taxon>
        <taxon>Joostella</taxon>
    </lineage>
</organism>
<dbReference type="InterPro" id="IPR001030">
    <property type="entry name" value="Acoase/IPM_deHydtase_lsu_aba"/>
</dbReference>
<dbReference type="Pfam" id="PF00330">
    <property type="entry name" value="Aconitase"/>
    <property type="match status" value="1"/>
</dbReference>
<keyword evidence="7" id="KW-1185">Reference proteome</keyword>
<evidence type="ECO:0000256" key="2">
    <source>
        <dbReference type="ARBA" id="ARBA00023004"/>
    </source>
</evidence>
<dbReference type="EC" id="4.2.1.3" evidence="6"/>
<protein>
    <submittedName>
        <fullName evidence="6">Aconitate hydratase</fullName>
        <ecNumber evidence="6">4.2.1.3</ecNumber>
    </submittedName>
</protein>
<dbReference type="InterPro" id="IPR050926">
    <property type="entry name" value="Aconitase/IPM_isomerase"/>
</dbReference>
<gene>
    <name evidence="6" type="ORF">JM658_06085</name>
</gene>
<dbReference type="GO" id="GO:0003994">
    <property type="term" value="F:aconitate hydratase activity"/>
    <property type="evidence" value="ECO:0007669"/>
    <property type="project" value="UniProtKB-EC"/>
</dbReference>
<dbReference type="InterPro" id="IPR000573">
    <property type="entry name" value="AconitaseA/IPMdHydase_ssu_swvl"/>
</dbReference>
<dbReference type="PANTHER" id="PTHR43160:SF3">
    <property type="entry name" value="ACONITATE HYDRATASE, MITOCHONDRIAL"/>
    <property type="match status" value="1"/>
</dbReference>
<keyword evidence="6" id="KW-0456">Lyase</keyword>
<keyword evidence="3" id="KW-0411">Iron-sulfur</keyword>
<evidence type="ECO:0000313" key="6">
    <source>
        <dbReference type="EMBL" id="MCF8714396.1"/>
    </source>
</evidence>
<dbReference type="InterPro" id="IPR036008">
    <property type="entry name" value="Aconitase_4Fe-4S_dom"/>
</dbReference>
<dbReference type="NCBIfam" id="NF005558">
    <property type="entry name" value="PRK07229.1"/>
    <property type="match status" value="1"/>
</dbReference>
<sequence length="656" mass="72130">MDKPLNVAQKLIKSHLLQGEMTPGSEIGIKIDQALLQDATGTLVQLELEAMGLDTAKTEVAVQYVDHNLLQTDFKNADDHLFLHSAAQKFGIWYSRPGNGVSHPVHMERFGKPGKTLVGSDSHTPAAGSLGMLAIGTGGLDVAAAIAGQPYFVKMPQVMGVKLTGKLPDWVSAKDVILEMLRRYDVKGGVGKIIEYYGDGLQHLSAMDRHVIANMGAELGATTTVFPSDEETKRFLKSQDREDDWKELIADEGCEYDSKDEIILDELVPLIALPTSPGNVVPVREVEGKSISQVVIGSSANPGLRDFWIAGAIVKDKSINPEVSFDINPTSRQIIQNMIDNRAFANLIKAGARFHQSGCMGCIGMGQAPASGTISLRTMPRNFPDRSGTKDDQVHLCSPETAAASALTGKITDPRDIEKLYNMKYPIYKAPEMDIINTDMLVAPPENGENLSLKKGPNIKALPHIEALKDSYKIPVVLKMKDNVSTDEILKAGAEVLPFRSNIPEISKFSYTVIDETFYDRAMEAKNQYGGHIVVAGENYAQGSSREHAAIAPKYLGQVAVIAKSYARIAWQNLVNFGILPLEFINLDDYDKIHQNAMVTFKNLKEDVQNRNPIRVIVSYENKEEEFLVKHTMSERQINLILKGGIINDFKEKLAS</sequence>